<evidence type="ECO:0000313" key="2">
    <source>
        <dbReference type="Proteomes" id="UP000094056"/>
    </source>
</evidence>
<gene>
    <name evidence="1" type="ORF">SCARUB_02759</name>
</gene>
<comment type="caution">
    <text evidence="1">The sequence shown here is derived from an EMBL/GenBank/DDBJ whole genome shotgun (WGS) entry which is preliminary data.</text>
</comment>
<dbReference type="AlphaFoldDB" id="A0A1E3X945"/>
<reference evidence="1 2" key="1">
    <citation type="submission" date="2016-07" db="EMBL/GenBank/DDBJ databases">
        <title>Draft genome of Scalindua rubra, obtained from a brine-seawater interface in the Red Sea, sheds light on salt adaptation in anammox bacteria.</title>
        <authorList>
            <person name="Speth D.R."/>
            <person name="Lagkouvardos I."/>
            <person name="Wang Y."/>
            <person name="Qian P.-Y."/>
            <person name="Dutilh B.E."/>
            <person name="Jetten M.S."/>
        </authorList>
    </citation>
    <scope>NUCLEOTIDE SEQUENCE [LARGE SCALE GENOMIC DNA]</scope>
    <source>
        <strain evidence="1">BSI-1</strain>
    </source>
</reference>
<name>A0A1E3X945_9BACT</name>
<evidence type="ECO:0000313" key="1">
    <source>
        <dbReference type="EMBL" id="ODS32109.1"/>
    </source>
</evidence>
<accession>A0A1E3X945</accession>
<sequence>MSTQLEKELEYLFREIDKEPTSLLSEALKEGIHILYKRHVGEAYMLGKIDRKKAIQFLGASAVEELDEAWRAVESDIRWGLKGE</sequence>
<protein>
    <submittedName>
        <fullName evidence="1">Uncharacterized protein</fullName>
    </submittedName>
</protein>
<dbReference type="EMBL" id="MAYW01000077">
    <property type="protein sequence ID" value="ODS32109.1"/>
    <property type="molecule type" value="Genomic_DNA"/>
</dbReference>
<dbReference type="Proteomes" id="UP000094056">
    <property type="component" value="Unassembled WGS sequence"/>
</dbReference>
<proteinExistence type="predicted"/>
<organism evidence="1 2">
    <name type="scientific">Candidatus Scalindua rubra</name>
    <dbReference type="NCBI Taxonomy" id="1872076"/>
    <lineage>
        <taxon>Bacteria</taxon>
        <taxon>Pseudomonadati</taxon>
        <taxon>Planctomycetota</taxon>
        <taxon>Candidatus Brocadiia</taxon>
        <taxon>Candidatus Brocadiales</taxon>
        <taxon>Candidatus Scalinduaceae</taxon>
        <taxon>Candidatus Scalindua</taxon>
    </lineage>
</organism>